<dbReference type="AlphaFoldDB" id="U7US55"/>
<comment type="caution">
    <text evidence="1">The sequence shown here is derived from an EMBL/GenBank/DDBJ whole genome shotgun (WGS) entry which is preliminary data.</text>
</comment>
<evidence type="ECO:0000313" key="2">
    <source>
        <dbReference type="Proteomes" id="UP000017090"/>
    </source>
</evidence>
<accession>U7US55</accession>
<dbReference type="EMBL" id="AWXA01000006">
    <property type="protein sequence ID" value="ERT62282.1"/>
    <property type="molecule type" value="Genomic_DNA"/>
</dbReference>
<name>U7US55_9FIRM</name>
<dbReference type="Proteomes" id="UP000017090">
    <property type="component" value="Unassembled WGS sequence"/>
</dbReference>
<gene>
    <name evidence="1" type="ORF">HMPREF1250_0576</name>
</gene>
<protein>
    <submittedName>
        <fullName evidence="1">Uncharacterized protein</fullName>
    </submittedName>
</protein>
<dbReference type="STRING" id="1111454.HMPREF1250_0576"/>
<evidence type="ECO:0000313" key="1">
    <source>
        <dbReference type="EMBL" id="ERT62282.1"/>
    </source>
</evidence>
<proteinExistence type="predicted"/>
<sequence>MSIFYACVFCVESAVGFRDEVFHRYEGGFGEENSALPKLLLLRSQVVRKSGLSAKSAGPCMPFRRAVYMAVLVSDVISGIAARL</sequence>
<reference evidence="1 2" key="1">
    <citation type="submission" date="2013-09" db="EMBL/GenBank/DDBJ databases">
        <authorList>
            <person name="Durkin A.S."/>
            <person name="Haft D.R."/>
            <person name="McCorrison J."/>
            <person name="Torralba M."/>
            <person name="Gillis M."/>
            <person name="Haft D.H."/>
            <person name="Methe B."/>
            <person name="Sutton G."/>
            <person name="Nelson K.E."/>
        </authorList>
    </citation>
    <scope>NUCLEOTIDE SEQUENCE [LARGE SCALE GENOMIC DNA]</scope>
    <source>
        <strain evidence="1 2">BV3C16-1</strain>
    </source>
</reference>
<keyword evidence="2" id="KW-1185">Reference proteome</keyword>
<organism evidence="1 2">
    <name type="scientific">Megasphaera vaginalis</name>
    <name type="common">ex Srinivasan et al. 2021</name>
    <dbReference type="NCBI Taxonomy" id="1111454"/>
    <lineage>
        <taxon>Bacteria</taxon>
        <taxon>Bacillati</taxon>
        <taxon>Bacillota</taxon>
        <taxon>Negativicutes</taxon>
        <taxon>Veillonellales</taxon>
        <taxon>Veillonellaceae</taxon>
        <taxon>Megasphaera</taxon>
    </lineage>
</organism>